<dbReference type="Gene3D" id="3.30.70.2330">
    <property type="match status" value="1"/>
</dbReference>
<feature type="domain" description="HIRAN" evidence="3">
    <location>
        <begin position="9"/>
        <end position="108"/>
    </location>
</feature>
<dbReference type="Pfam" id="PF08797">
    <property type="entry name" value="HIRAN"/>
    <property type="match status" value="1"/>
</dbReference>
<organism evidence="4">
    <name type="scientific">Amphimedon queenslandica</name>
    <name type="common">Sponge</name>
    <dbReference type="NCBI Taxonomy" id="400682"/>
    <lineage>
        <taxon>Eukaryota</taxon>
        <taxon>Metazoa</taxon>
        <taxon>Porifera</taxon>
        <taxon>Demospongiae</taxon>
        <taxon>Heteroscleromorpha</taxon>
        <taxon>Haplosclerida</taxon>
        <taxon>Niphatidae</taxon>
        <taxon>Amphimedon</taxon>
    </lineage>
</organism>
<dbReference type="EnsemblMetazoa" id="Aqu2.1.00703_001">
    <property type="protein sequence ID" value="Aqu2.1.00703_001"/>
    <property type="gene ID" value="Aqu2.1.00703"/>
</dbReference>
<dbReference type="GO" id="GO:0003676">
    <property type="term" value="F:nucleic acid binding"/>
    <property type="evidence" value="ECO:0007669"/>
    <property type="project" value="InterPro"/>
</dbReference>
<evidence type="ECO:0000256" key="2">
    <source>
        <dbReference type="ARBA" id="ARBA00022801"/>
    </source>
</evidence>
<protein>
    <recommendedName>
        <fullName evidence="3">HIRAN domain-containing protein</fullName>
    </recommendedName>
</protein>
<dbReference type="GO" id="GO:0008270">
    <property type="term" value="F:zinc ion binding"/>
    <property type="evidence" value="ECO:0007669"/>
    <property type="project" value="InterPro"/>
</dbReference>
<dbReference type="GO" id="GO:0016818">
    <property type="term" value="F:hydrolase activity, acting on acid anhydrides, in phosphorus-containing anhydrides"/>
    <property type="evidence" value="ECO:0007669"/>
    <property type="project" value="InterPro"/>
</dbReference>
<dbReference type="AlphaFoldDB" id="A0A1X7SF53"/>
<proteinExistence type="predicted"/>
<keyword evidence="2" id="KW-0378">Hydrolase</keyword>
<reference evidence="4" key="1">
    <citation type="submission" date="2017-05" db="UniProtKB">
        <authorList>
            <consortium name="EnsemblMetazoa"/>
        </authorList>
    </citation>
    <scope>IDENTIFICATION</scope>
</reference>
<accession>A0A1X7SF53</accession>
<evidence type="ECO:0000256" key="1">
    <source>
        <dbReference type="ARBA" id="ARBA00022723"/>
    </source>
</evidence>
<evidence type="ECO:0000313" key="4">
    <source>
        <dbReference type="EnsemblMetazoa" id="Aqu2.1.00703_001"/>
    </source>
</evidence>
<name>A0A1X7SF53_AMPQE</name>
<dbReference type="InParanoid" id="A0A1X7SF53"/>
<keyword evidence="1" id="KW-0479">Metal-binding</keyword>
<dbReference type="InterPro" id="IPR014905">
    <property type="entry name" value="HIRAN"/>
</dbReference>
<evidence type="ECO:0000259" key="3">
    <source>
        <dbReference type="SMART" id="SM00910"/>
    </source>
</evidence>
<sequence length="125" mass="14200">MAAVTTETSVLIDSVVRGHHIYKRIWTPFLGETLKLERENDNPYDQYAVTINKDGEVVGRVPKELSRIFSNFMLSGGDIECKITGKRKLGKGLEVPCVYICNGLKKELGKLKKMTQKYIKTEIKH</sequence>
<dbReference type="SMART" id="SM00910">
    <property type="entry name" value="HIRAN"/>
    <property type="match status" value="1"/>
</dbReference>